<feature type="domain" description="HTH luxR-type" evidence="2">
    <location>
        <begin position="355"/>
        <end position="420"/>
    </location>
</feature>
<sequence length="426" mass="45466">MATDSSPPLPSDDLDELGRIAAAELRSGTEPRFIGQLRRAAAALGEGAAREHADALLALAEVESARSELARARSGFQRVLGIDGIRPAVRVMALSGLVMVNVREGTWSRAARLGEEAVVLAELHDLDELRSTAIAASAIVPASRGELPLALQRLERAELPPTRDAGRNDAQPLRAAALVRARICLAIGLNDWNALQRTLDGAALGGPSADHPHHFRRSEWLGLQVLASWHLKKRERADHLITGWSRGADVASDPYFFAFSSVLHDRDGRSGDALDSIHHALELVGPGEDPLGRAWIRLVAGTALTRHGGDDGKVEGLAVYKEARSELAALGASIFVARCDSIIAGAAADVTDSLSSRPLSALSEQQRRVATLVARGFTSAEISARVGVSRKTVDFHVANVLARLGLSSRRDIRHLLRQSGGEGVEI</sequence>
<dbReference type="SMART" id="SM00421">
    <property type="entry name" value="HTH_LUXR"/>
    <property type="match status" value="1"/>
</dbReference>
<dbReference type="Gene3D" id="1.10.10.10">
    <property type="entry name" value="Winged helix-like DNA-binding domain superfamily/Winged helix DNA-binding domain"/>
    <property type="match status" value="1"/>
</dbReference>
<accession>A0ABT2GHE7</accession>
<dbReference type="EMBL" id="JANTEZ010000005">
    <property type="protein sequence ID" value="MCS5715646.1"/>
    <property type="molecule type" value="Genomic_DNA"/>
</dbReference>
<dbReference type="PROSITE" id="PS50043">
    <property type="entry name" value="HTH_LUXR_2"/>
    <property type="match status" value="1"/>
</dbReference>
<evidence type="ECO:0000259" key="2">
    <source>
        <dbReference type="PROSITE" id="PS50043"/>
    </source>
</evidence>
<dbReference type="PROSITE" id="PS00622">
    <property type="entry name" value="HTH_LUXR_1"/>
    <property type="match status" value="1"/>
</dbReference>
<comment type="caution">
    <text evidence="3">The sequence shown here is derived from an EMBL/GenBank/DDBJ whole genome shotgun (WGS) entry which is preliminary data.</text>
</comment>
<dbReference type="CDD" id="cd06170">
    <property type="entry name" value="LuxR_C_like"/>
    <property type="match status" value="1"/>
</dbReference>
<dbReference type="RefSeq" id="WP_259487154.1">
    <property type="nucleotide sequence ID" value="NZ_JANTEZ010000005.1"/>
</dbReference>
<protein>
    <submittedName>
        <fullName evidence="3">Helix-turn-helix transcriptional regulator</fullName>
    </submittedName>
</protein>
<dbReference type="SUPFAM" id="SSF46894">
    <property type="entry name" value="C-terminal effector domain of the bipartite response regulators"/>
    <property type="match status" value="1"/>
</dbReference>
<dbReference type="InterPro" id="IPR036388">
    <property type="entry name" value="WH-like_DNA-bd_sf"/>
</dbReference>
<dbReference type="InterPro" id="IPR039420">
    <property type="entry name" value="WalR-like"/>
</dbReference>
<dbReference type="PANTHER" id="PTHR43214">
    <property type="entry name" value="TWO-COMPONENT RESPONSE REGULATOR"/>
    <property type="match status" value="1"/>
</dbReference>
<gene>
    <name evidence="3" type="ORF">NVV95_13930</name>
</gene>
<organism evidence="3 4">
    <name type="scientific">Herbiconiux gentiana</name>
    <dbReference type="NCBI Taxonomy" id="2970912"/>
    <lineage>
        <taxon>Bacteria</taxon>
        <taxon>Bacillati</taxon>
        <taxon>Actinomycetota</taxon>
        <taxon>Actinomycetes</taxon>
        <taxon>Micrococcales</taxon>
        <taxon>Microbacteriaceae</taxon>
        <taxon>Herbiconiux</taxon>
    </lineage>
</organism>
<evidence type="ECO:0000256" key="1">
    <source>
        <dbReference type="ARBA" id="ARBA00023125"/>
    </source>
</evidence>
<reference evidence="3" key="1">
    <citation type="submission" date="2022-08" db="EMBL/GenBank/DDBJ databases">
        <authorList>
            <person name="Deng Y."/>
            <person name="Han X.-F."/>
            <person name="Zhang Y.-Q."/>
        </authorList>
    </citation>
    <scope>NUCLEOTIDE SEQUENCE</scope>
    <source>
        <strain evidence="3">CPCC 205716</strain>
    </source>
</reference>
<dbReference type="PRINTS" id="PR00038">
    <property type="entry name" value="HTHLUXR"/>
</dbReference>
<dbReference type="Pfam" id="PF00196">
    <property type="entry name" value="GerE"/>
    <property type="match status" value="1"/>
</dbReference>
<name>A0ABT2GHE7_9MICO</name>
<evidence type="ECO:0000313" key="4">
    <source>
        <dbReference type="Proteomes" id="UP001165580"/>
    </source>
</evidence>
<dbReference type="Proteomes" id="UP001165580">
    <property type="component" value="Unassembled WGS sequence"/>
</dbReference>
<dbReference type="InterPro" id="IPR016032">
    <property type="entry name" value="Sig_transdc_resp-reg_C-effctor"/>
</dbReference>
<keyword evidence="4" id="KW-1185">Reference proteome</keyword>
<proteinExistence type="predicted"/>
<dbReference type="InterPro" id="IPR000792">
    <property type="entry name" value="Tscrpt_reg_LuxR_C"/>
</dbReference>
<evidence type="ECO:0000313" key="3">
    <source>
        <dbReference type="EMBL" id="MCS5715646.1"/>
    </source>
</evidence>
<keyword evidence="1" id="KW-0238">DNA-binding</keyword>